<protein>
    <recommendedName>
        <fullName evidence="9">Amine oxidase domain-containing protein</fullName>
    </recommendedName>
</protein>
<keyword evidence="6" id="KW-0520">NAD</keyword>
<keyword evidence="4" id="KW-0274">FAD</keyword>
<dbReference type="EMBL" id="CAUYUJ010019615">
    <property type="protein sequence ID" value="CAK0892461.1"/>
    <property type="molecule type" value="Genomic_DNA"/>
</dbReference>
<keyword evidence="2" id="KW-0285">Flavoprotein</keyword>
<accession>A0ABN9WZT3</accession>
<reference evidence="7" key="1">
    <citation type="submission" date="2023-10" db="EMBL/GenBank/DDBJ databases">
        <authorList>
            <person name="Chen Y."/>
            <person name="Shah S."/>
            <person name="Dougan E. K."/>
            <person name="Thang M."/>
            <person name="Chan C."/>
        </authorList>
    </citation>
    <scope>NUCLEOTIDE SEQUENCE [LARGE SCALE GENOMIC DNA]</scope>
</reference>
<dbReference type="PANTHER" id="PTHR46091:SF3">
    <property type="entry name" value="AMINE OXIDASE DOMAIN-CONTAINING PROTEIN"/>
    <property type="match status" value="1"/>
</dbReference>
<sequence length="639" mass="69409">MALSVLDDRSARTKVAACVAASGVALATGSWLRRLRWSAKQQELNAQAPALPADADLLRVGFSAKKLPKHIDHVIIGSGLSGLYTAALLSKLGRSVVVLEQHYVAGGCTHTFKDKGFEFDTGVHYVGSATQLCAFMDFGAGRRGAFRLQRQGEDDGSEVYNEFHAGGRCVHRYRPGSRTFVEDLAAKYPGDERALRRFFRALRASGSGLGLAAARHFLPAWLWRLLLRLPGPVRLVASRYVQRSFAQAVTDCGIQDGMLRATLSAEFGDHGMVPEEAPFCLQAGVLAHYMSEGGFYPLGGSDAFAQVLVDAIFKNGGRVFVRAPVAKIVVEGGRAVGVDMAGGKGVIRAARSVISSAGAEATYRKLLDDVTVEKVGGVPQSLLETEQGRAISHHVYGFVGFDGTTEELGLPTYNIWSLPTGPGVSDPRDISASWNQLFGSARGELPFFLASDEAAKRAQVPCFMSFPSAKDTTYKERNPGKSVAVLLTESNADFFGEVGPHNKRGEEYATIKRRYEHVFLNSLYHYFPQLKGKATYVDVGTPFSNELYLERKSSYGLSHTSERLLDPTLRISVAGVSGLFLTGQDVLCDGVFPQVLTAWMTVAKVVGVTSPDFWLLFCGFVASVGRRCLFDRTYQSKNP</sequence>
<evidence type="ECO:0000256" key="5">
    <source>
        <dbReference type="ARBA" id="ARBA00022857"/>
    </source>
</evidence>
<evidence type="ECO:0000256" key="4">
    <source>
        <dbReference type="ARBA" id="ARBA00022827"/>
    </source>
</evidence>
<dbReference type="Pfam" id="PF13450">
    <property type="entry name" value="NAD_binding_8"/>
    <property type="match status" value="1"/>
</dbReference>
<dbReference type="InterPro" id="IPR052206">
    <property type="entry name" value="Retinol_saturase"/>
</dbReference>
<evidence type="ECO:0008006" key="9">
    <source>
        <dbReference type="Google" id="ProtNLM"/>
    </source>
</evidence>
<dbReference type="InterPro" id="IPR036188">
    <property type="entry name" value="FAD/NAD-bd_sf"/>
</dbReference>
<evidence type="ECO:0000313" key="8">
    <source>
        <dbReference type="Proteomes" id="UP001189429"/>
    </source>
</evidence>
<dbReference type="PANTHER" id="PTHR46091">
    <property type="entry name" value="BLR7054 PROTEIN"/>
    <property type="match status" value="1"/>
</dbReference>
<name>A0ABN9WZT3_9DINO</name>
<dbReference type="Proteomes" id="UP001189429">
    <property type="component" value="Unassembled WGS sequence"/>
</dbReference>
<evidence type="ECO:0000313" key="7">
    <source>
        <dbReference type="EMBL" id="CAK0892461.1"/>
    </source>
</evidence>
<dbReference type="Gene3D" id="3.50.50.60">
    <property type="entry name" value="FAD/NAD(P)-binding domain"/>
    <property type="match status" value="2"/>
</dbReference>
<organism evidence="7 8">
    <name type="scientific">Prorocentrum cordatum</name>
    <dbReference type="NCBI Taxonomy" id="2364126"/>
    <lineage>
        <taxon>Eukaryota</taxon>
        <taxon>Sar</taxon>
        <taxon>Alveolata</taxon>
        <taxon>Dinophyceae</taxon>
        <taxon>Prorocentrales</taxon>
        <taxon>Prorocentraceae</taxon>
        <taxon>Prorocentrum</taxon>
    </lineage>
</organism>
<keyword evidence="3" id="KW-0732">Signal</keyword>
<comment type="similarity">
    <text evidence="1">Belongs to the carotenoid/retinoid oxidoreductase family. CrtISO subfamily.</text>
</comment>
<gene>
    <name evidence="7" type="ORF">PCOR1329_LOCUS72117</name>
</gene>
<dbReference type="SUPFAM" id="SSF51905">
    <property type="entry name" value="FAD/NAD(P)-binding domain"/>
    <property type="match status" value="1"/>
</dbReference>
<keyword evidence="8" id="KW-1185">Reference proteome</keyword>
<keyword evidence="5" id="KW-0521">NADP</keyword>
<evidence type="ECO:0000256" key="6">
    <source>
        <dbReference type="ARBA" id="ARBA00023027"/>
    </source>
</evidence>
<comment type="caution">
    <text evidence="7">The sequence shown here is derived from an EMBL/GenBank/DDBJ whole genome shotgun (WGS) entry which is preliminary data.</text>
</comment>
<evidence type="ECO:0000256" key="1">
    <source>
        <dbReference type="ARBA" id="ARBA00005855"/>
    </source>
</evidence>
<evidence type="ECO:0000256" key="3">
    <source>
        <dbReference type="ARBA" id="ARBA00022729"/>
    </source>
</evidence>
<proteinExistence type="inferred from homology"/>
<evidence type="ECO:0000256" key="2">
    <source>
        <dbReference type="ARBA" id="ARBA00022630"/>
    </source>
</evidence>